<feature type="transmembrane region" description="Helical" evidence="1">
    <location>
        <begin position="71"/>
        <end position="92"/>
    </location>
</feature>
<feature type="transmembrane region" description="Helical" evidence="1">
    <location>
        <begin position="42"/>
        <end position="59"/>
    </location>
</feature>
<keyword evidence="3" id="KW-1185">Reference proteome</keyword>
<dbReference type="AlphaFoldDB" id="A0A938YMZ7"/>
<accession>A0A938YMZ7</accession>
<dbReference type="Proteomes" id="UP000663801">
    <property type="component" value="Unassembled WGS sequence"/>
</dbReference>
<dbReference type="Pfam" id="PF06210">
    <property type="entry name" value="DUF1003"/>
    <property type="match status" value="1"/>
</dbReference>
<reference evidence="2" key="1">
    <citation type="submission" date="2021-01" db="EMBL/GenBank/DDBJ databases">
        <title>KCTC 19127 draft genome.</title>
        <authorList>
            <person name="An D."/>
        </authorList>
    </citation>
    <scope>NUCLEOTIDE SEQUENCE</scope>
    <source>
        <strain evidence="2">KCTC 19127</strain>
    </source>
</reference>
<gene>
    <name evidence="2" type="ORF">JL107_07030</name>
</gene>
<dbReference type="PANTHER" id="PTHR41386">
    <property type="entry name" value="INTEGRAL MEMBRANE PROTEIN-RELATED"/>
    <property type="match status" value="1"/>
</dbReference>
<comment type="caution">
    <text evidence="2">The sequence shown here is derived from an EMBL/GenBank/DDBJ whole genome shotgun (WGS) entry which is preliminary data.</text>
</comment>
<keyword evidence="1" id="KW-0812">Transmembrane</keyword>
<keyword evidence="1" id="KW-0472">Membrane</keyword>
<evidence type="ECO:0000313" key="3">
    <source>
        <dbReference type="Proteomes" id="UP000663801"/>
    </source>
</evidence>
<name>A0A938YMZ7_9ACTN</name>
<evidence type="ECO:0000256" key="1">
    <source>
        <dbReference type="SAM" id="Phobius"/>
    </source>
</evidence>
<dbReference type="EMBL" id="JAERWL010000006">
    <property type="protein sequence ID" value="MBM9476194.1"/>
    <property type="molecule type" value="Genomic_DNA"/>
</dbReference>
<dbReference type="InterPro" id="IPR010406">
    <property type="entry name" value="DUF1003"/>
</dbReference>
<organism evidence="2 3">
    <name type="scientific">Nakamurella flavida</name>
    <dbReference type="NCBI Taxonomy" id="363630"/>
    <lineage>
        <taxon>Bacteria</taxon>
        <taxon>Bacillati</taxon>
        <taxon>Actinomycetota</taxon>
        <taxon>Actinomycetes</taxon>
        <taxon>Nakamurellales</taxon>
        <taxon>Nakamurellaceae</taxon>
        <taxon>Nakamurella</taxon>
    </lineage>
</organism>
<protein>
    <submittedName>
        <fullName evidence="2">DUF1003 domain-containing protein</fullName>
    </submittedName>
</protein>
<evidence type="ECO:0000313" key="2">
    <source>
        <dbReference type="EMBL" id="MBM9476194.1"/>
    </source>
</evidence>
<sequence>MSPSENLDRPSIGRRPLLRRPDSETFGKLSEAFARYMGTPTFLLQMSAFIVAWVVWNFVGPEALRFDPYTFTFLTLLLSLQASYAAPLILLAQNRQDDRDKLALREDRRRADLNLSISEFLGRELAEIRVSTGAAPTRGFIRENARENLAPVTDIAHRLDRMEAQLDAMHTLLTASQRRG</sequence>
<proteinExistence type="predicted"/>
<dbReference type="PANTHER" id="PTHR41386:SF1">
    <property type="entry name" value="MEMBRANE PROTEIN"/>
    <property type="match status" value="1"/>
</dbReference>
<dbReference type="RefSeq" id="WP_205256280.1">
    <property type="nucleotide sequence ID" value="NZ_BAAAPV010000003.1"/>
</dbReference>
<keyword evidence="1" id="KW-1133">Transmembrane helix</keyword>